<accession>A0A9W7EKL6</accession>
<dbReference type="GO" id="GO:0004650">
    <property type="term" value="F:polygalacturonase activity"/>
    <property type="evidence" value="ECO:0007669"/>
    <property type="project" value="InterPro"/>
</dbReference>
<feature type="chain" id="PRO_5040730012" description="Pectate lyase superfamily protein domain-containing protein" evidence="1">
    <location>
        <begin position="21"/>
        <end position="166"/>
    </location>
</feature>
<keyword evidence="1" id="KW-0732">Signal</keyword>
<evidence type="ECO:0008006" key="4">
    <source>
        <dbReference type="Google" id="ProtNLM"/>
    </source>
</evidence>
<keyword evidence="3" id="KW-1185">Reference proteome</keyword>
<reference evidence="3" key="1">
    <citation type="journal article" date="2023" name="Commun. Biol.">
        <title>Genome analysis of Parmales, the sister group of diatoms, reveals the evolutionary specialization of diatoms from phago-mixotrophs to photoautotrophs.</title>
        <authorList>
            <person name="Ban H."/>
            <person name="Sato S."/>
            <person name="Yoshikawa S."/>
            <person name="Yamada K."/>
            <person name="Nakamura Y."/>
            <person name="Ichinomiya M."/>
            <person name="Sato N."/>
            <person name="Blanc-Mathieu R."/>
            <person name="Endo H."/>
            <person name="Kuwata A."/>
            <person name="Ogata H."/>
        </authorList>
    </citation>
    <scope>NUCLEOTIDE SEQUENCE [LARGE SCALE GENOMIC DNA]</scope>
    <source>
        <strain evidence="3">NIES 3699</strain>
    </source>
</reference>
<dbReference type="PANTHER" id="PTHR33928">
    <property type="entry name" value="POLYGALACTURONASE QRT3"/>
    <property type="match status" value="1"/>
</dbReference>
<feature type="signal peptide" evidence="1">
    <location>
        <begin position="1"/>
        <end position="20"/>
    </location>
</feature>
<evidence type="ECO:0000313" key="3">
    <source>
        <dbReference type="Proteomes" id="UP001165160"/>
    </source>
</evidence>
<sequence length="166" mass="17862">MLAHFLVTLVILILTTRVVPNPIIGAKNYFDQQYRRGAKHVPSHAPSSIHPYPPPPRSEGSVVTIVDLRDYGADPSGQTDFTDAILKAVADLLSTDGKSDKKMASGIVDLGGITLDLAGGVYLMSKPIVIPVLVGNIHFTDGTLRASSDFNPTWHLVHIGNTTLRP</sequence>
<evidence type="ECO:0000313" key="2">
    <source>
        <dbReference type="EMBL" id="GMH82518.1"/>
    </source>
</evidence>
<proteinExistence type="predicted"/>
<comment type="caution">
    <text evidence="2">The sequence shown here is derived from an EMBL/GenBank/DDBJ whole genome shotgun (WGS) entry which is preliminary data.</text>
</comment>
<dbReference type="InterPro" id="IPR011050">
    <property type="entry name" value="Pectin_lyase_fold/virulence"/>
</dbReference>
<organism evidence="2 3">
    <name type="scientific">Triparma verrucosa</name>
    <dbReference type="NCBI Taxonomy" id="1606542"/>
    <lineage>
        <taxon>Eukaryota</taxon>
        <taxon>Sar</taxon>
        <taxon>Stramenopiles</taxon>
        <taxon>Ochrophyta</taxon>
        <taxon>Bolidophyceae</taxon>
        <taxon>Parmales</taxon>
        <taxon>Triparmaceae</taxon>
        <taxon>Triparma</taxon>
    </lineage>
</organism>
<dbReference type="InterPro" id="IPR012334">
    <property type="entry name" value="Pectin_lyas_fold"/>
</dbReference>
<dbReference type="EMBL" id="BRXX01000016">
    <property type="protein sequence ID" value="GMH82518.1"/>
    <property type="molecule type" value="Genomic_DNA"/>
</dbReference>
<dbReference type="AlphaFoldDB" id="A0A9W7EKL6"/>
<name>A0A9W7EKL6_9STRA</name>
<dbReference type="PANTHER" id="PTHR33928:SF2">
    <property type="entry name" value="PECTATE LYASE SUPERFAMILY PROTEIN DOMAIN-CONTAINING PROTEIN-RELATED"/>
    <property type="match status" value="1"/>
</dbReference>
<dbReference type="Proteomes" id="UP001165160">
    <property type="component" value="Unassembled WGS sequence"/>
</dbReference>
<dbReference type="InterPro" id="IPR039279">
    <property type="entry name" value="QRT3-like"/>
</dbReference>
<protein>
    <recommendedName>
        <fullName evidence="4">Pectate lyase superfamily protein domain-containing protein</fullName>
    </recommendedName>
</protein>
<dbReference type="Gene3D" id="2.160.20.10">
    <property type="entry name" value="Single-stranded right-handed beta-helix, Pectin lyase-like"/>
    <property type="match status" value="1"/>
</dbReference>
<dbReference type="SUPFAM" id="SSF51126">
    <property type="entry name" value="Pectin lyase-like"/>
    <property type="match status" value="1"/>
</dbReference>
<evidence type="ECO:0000256" key="1">
    <source>
        <dbReference type="SAM" id="SignalP"/>
    </source>
</evidence>
<gene>
    <name evidence="2" type="ORF">TrVE_jg5060</name>
</gene>